<evidence type="ECO:0000256" key="4">
    <source>
        <dbReference type="ARBA" id="ARBA00022606"/>
    </source>
</evidence>
<accession>A0A139WKG5</accession>
<evidence type="ECO:0000313" key="15">
    <source>
        <dbReference type="Proteomes" id="UP000007266"/>
    </source>
</evidence>
<sequence length="76" mass="8633">MFIRAIEDITSIENVTNALVPIFWLEESMTLDDEYINIIKKTLLNNLKILEIIKWSLIGVGGVVTVVSLLLFVNKN</sequence>
<keyword evidence="4" id="KW-0716">Sensory transduction</keyword>
<evidence type="ECO:0000256" key="5">
    <source>
        <dbReference type="ARBA" id="ARBA00022692"/>
    </source>
</evidence>
<keyword evidence="6" id="KW-0552">Olfaction</keyword>
<comment type="subcellular location">
    <subcellularLocation>
        <location evidence="1">Cell membrane</location>
    </subcellularLocation>
</comment>
<evidence type="ECO:0000256" key="8">
    <source>
        <dbReference type="ARBA" id="ARBA00023136"/>
    </source>
</evidence>
<dbReference type="EMBL" id="KQ971329">
    <property type="protein sequence ID" value="KYB28341.1"/>
    <property type="molecule type" value="Genomic_DNA"/>
</dbReference>
<dbReference type="GO" id="GO:0005886">
    <property type="term" value="C:plasma membrane"/>
    <property type="evidence" value="ECO:0007669"/>
    <property type="project" value="UniProtKB-SubCell"/>
</dbReference>
<dbReference type="Proteomes" id="UP000007266">
    <property type="component" value="Linkage group 3"/>
</dbReference>
<gene>
    <name evidence="14" type="primary">AUGUSTUS-3.0.2_32587</name>
    <name evidence="14" type="ORF">TcasGA2_TC032587</name>
</gene>
<evidence type="ECO:0000313" key="14">
    <source>
        <dbReference type="EMBL" id="KYB28341.1"/>
    </source>
</evidence>
<keyword evidence="9" id="KW-1015">Disulfide bond</keyword>
<evidence type="ECO:0000256" key="2">
    <source>
        <dbReference type="ARBA" id="ARBA00010532"/>
    </source>
</evidence>
<dbReference type="AlphaFoldDB" id="A0A139WKG5"/>
<proteinExistence type="inferred from homology"/>
<evidence type="ECO:0000256" key="13">
    <source>
        <dbReference type="SAM" id="Phobius"/>
    </source>
</evidence>
<feature type="transmembrane region" description="Helical" evidence="13">
    <location>
        <begin position="52"/>
        <end position="73"/>
    </location>
</feature>
<comment type="similarity">
    <text evidence="2">Belongs to the CD36 family.</text>
</comment>
<dbReference type="InterPro" id="IPR002159">
    <property type="entry name" value="CD36_fam"/>
</dbReference>
<keyword evidence="11" id="KW-0325">Glycoprotein</keyword>
<evidence type="ECO:0000256" key="3">
    <source>
        <dbReference type="ARBA" id="ARBA00022475"/>
    </source>
</evidence>
<protein>
    <recommendedName>
        <fullName evidence="12">Sensory neuron membrane protein 2</fullName>
    </recommendedName>
</protein>
<keyword evidence="3" id="KW-1003">Cell membrane</keyword>
<evidence type="ECO:0000256" key="10">
    <source>
        <dbReference type="ARBA" id="ARBA00023170"/>
    </source>
</evidence>
<keyword evidence="8 13" id="KW-0472">Membrane</keyword>
<dbReference type="PANTHER" id="PTHR11923">
    <property type="entry name" value="SCAVENGER RECEPTOR CLASS B TYPE-1 SR-B1"/>
    <property type="match status" value="1"/>
</dbReference>
<evidence type="ECO:0000256" key="1">
    <source>
        <dbReference type="ARBA" id="ARBA00004236"/>
    </source>
</evidence>
<evidence type="ECO:0000256" key="9">
    <source>
        <dbReference type="ARBA" id="ARBA00023157"/>
    </source>
</evidence>
<keyword evidence="10" id="KW-0675">Receptor</keyword>
<evidence type="ECO:0000256" key="7">
    <source>
        <dbReference type="ARBA" id="ARBA00022989"/>
    </source>
</evidence>
<dbReference type="Pfam" id="PF01130">
    <property type="entry name" value="CD36"/>
    <property type="match status" value="1"/>
</dbReference>
<organism evidence="14 15">
    <name type="scientific">Tribolium castaneum</name>
    <name type="common">Red flour beetle</name>
    <dbReference type="NCBI Taxonomy" id="7070"/>
    <lineage>
        <taxon>Eukaryota</taxon>
        <taxon>Metazoa</taxon>
        <taxon>Ecdysozoa</taxon>
        <taxon>Arthropoda</taxon>
        <taxon>Hexapoda</taxon>
        <taxon>Insecta</taxon>
        <taxon>Pterygota</taxon>
        <taxon>Neoptera</taxon>
        <taxon>Endopterygota</taxon>
        <taxon>Coleoptera</taxon>
        <taxon>Polyphaga</taxon>
        <taxon>Cucujiformia</taxon>
        <taxon>Tenebrionidae</taxon>
        <taxon>Tenebrionidae incertae sedis</taxon>
        <taxon>Tribolium</taxon>
    </lineage>
</organism>
<evidence type="ECO:0000256" key="12">
    <source>
        <dbReference type="ARBA" id="ARBA00040645"/>
    </source>
</evidence>
<dbReference type="PANTHER" id="PTHR11923:SF109">
    <property type="entry name" value="SENSORY NEURON MEMBRANE PROTEIN 2"/>
    <property type="match status" value="1"/>
</dbReference>
<keyword evidence="5 13" id="KW-0812">Transmembrane</keyword>
<dbReference type="GO" id="GO:0007608">
    <property type="term" value="P:sensory perception of smell"/>
    <property type="evidence" value="ECO:0007669"/>
    <property type="project" value="UniProtKB-KW"/>
</dbReference>
<evidence type="ECO:0000256" key="6">
    <source>
        <dbReference type="ARBA" id="ARBA00022725"/>
    </source>
</evidence>
<name>A0A139WKG5_TRICA</name>
<reference evidence="14 15" key="1">
    <citation type="journal article" date="2008" name="Nature">
        <title>The genome of the model beetle and pest Tribolium castaneum.</title>
        <authorList>
            <consortium name="Tribolium Genome Sequencing Consortium"/>
            <person name="Richards S."/>
            <person name="Gibbs R.A."/>
            <person name="Weinstock G.M."/>
            <person name="Brown S.J."/>
            <person name="Denell R."/>
            <person name="Beeman R.W."/>
            <person name="Gibbs R."/>
            <person name="Beeman R.W."/>
            <person name="Brown S.J."/>
            <person name="Bucher G."/>
            <person name="Friedrich M."/>
            <person name="Grimmelikhuijzen C.J."/>
            <person name="Klingler M."/>
            <person name="Lorenzen M."/>
            <person name="Richards S."/>
            <person name="Roth S."/>
            <person name="Schroder R."/>
            <person name="Tautz D."/>
            <person name="Zdobnov E.M."/>
            <person name="Muzny D."/>
            <person name="Gibbs R.A."/>
            <person name="Weinstock G.M."/>
            <person name="Attaway T."/>
            <person name="Bell S."/>
            <person name="Buhay C.J."/>
            <person name="Chandrabose M.N."/>
            <person name="Chavez D."/>
            <person name="Clerk-Blankenburg K.P."/>
            <person name="Cree A."/>
            <person name="Dao M."/>
            <person name="Davis C."/>
            <person name="Chacko J."/>
            <person name="Dinh H."/>
            <person name="Dugan-Rocha S."/>
            <person name="Fowler G."/>
            <person name="Garner T.T."/>
            <person name="Garnes J."/>
            <person name="Gnirke A."/>
            <person name="Hawes A."/>
            <person name="Hernandez J."/>
            <person name="Hines S."/>
            <person name="Holder M."/>
            <person name="Hume J."/>
            <person name="Jhangiani S.N."/>
            <person name="Joshi V."/>
            <person name="Khan Z.M."/>
            <person name="Jackson L."/>
            <person name="Kovar C."/>
            <person name="Kowis A."/>
            <person name="Lee S."/>
            <person name="Lewis L.R."/>
            <person name="Margolis J."/>
            <person name="Morgan M."/>
            <person name="Nazareth L.V."/>
            <person name="Nguyen N."/>
            <person name="Okwuonu G."/>
            <person name="Parker D."/>
            <person name="Richards S."/>
            <person name="Ruiz S.J."/>
            <person name="Santibanez J."/>
            <person name="Savard J."/>
            <person name="Scherer S.E."/>
            <person name="Schneider B."/>
            <person name="Sodergren E."/>
            <person name="Tautz D."/>
            <person name="Vattahil S."/>
            <person name="Villasana D."/>
            <person name="White C.S."/>
            <person name="Wright R."/>
            <person name="Park Y."/>
            <person name="Beeman R.W."/>
            <person name="Lord J."/>
            <person name="Oppert B."/>
            <person name="Lorenzen M."/>
            <person name="Brown S."/>
            <person name="Wang L."/>
            <person name="Savard J."/>
            <person name="Tautz D."/>
            <person name="Richards S."/>
            <person name="Weinstock G."/>
            <person name="Gibbs R.A."/>
            <person name="Liu Y."/>
            <person name="Worley K."/>
            <person name="Weinstock G."/>
            <person name="Elsik C.G."/>
            <person name="Reese J.T."/>
            <person name="Elhaik E."/>
            <person name="Landan G."/>
            <person name="Graur D."/>
            <person name="Arensburger P."/>
            <person name="Atkinson P."/>
            <person name="Beeman R.W."/>
            <person name="Beidler J."/>
            <person name="Brown S.J."/>
            <person name="Demuth J.P."/>
            <person name="Drury D.W."/>
            <person name="Du Y.Z."/>
            <person name="Fujiwara H."/>
            <person name="Lorenzen M."/>
            <person name="Maselli V."/>
            <person name="Osanai M."/>
            <person name="Park Y."/>
            <person name="Robertson H.M."/>
            <person name="Tu Z."/>
            <person name="Wang J.J."/>
            <person name="Wang S."/>
            <person name="Richards S."/>
            <person name="Song H."/>
            <person name="Zhang L."/>
            <person name="Sodergren E."/>
            <person name="Werner D."/>
            <person name="Stanke M."/>
            <person name="Morgenstern B."/>
            <person name="Solovyev V."/>
            <person name="Kosarev P."/>
            <person name="Brown G."/>
            <person name="Chen H.C."/>
            <person name="Ermolaeva O."/>
            <person name="Hlavina W."/>
            <person name="Kapustin Y."/>
            <person name="Kiryutin B."/>
            <person name="Kitts P."/>
            <person name="Maglott D."/>
            <person name="Pruitt K."/>
            <person name="Sapojnikov V."/>
            <person name="Souvorov A."/>
            <person name="Mackey A.J."/>
            <person name="Waterhouse R.M."/>
            <person name="Wyder S."/>
            <person name="Zdobnov E.M."/>
            <person name="Zdobnov E.M."/>
            <person name="Wyder S."/>
            <person name="Kriventseva E.V."/>
            <person name="Kadowaki T."/>
            <person name="Bork P."/>
            <person name="Aranda M."/>
            <person name="Bao R."/>
            <person name="Beermann A."/>
            <person name="Berns N."/>
            <person name="Bolognesi R."/>
            <person name="Bonneton F."/>
            <person name="Bopp D."/>
            <person name="Brown S.J."/>
            <person name="Bucher G."/>
            <person name="Butts T."/>
            <person name="Chaumot A."/>
            <person name="Denell R.E."/>
            <person name="Ferrier D.E."/>
            <person name="Friedrich M."/>
            <person name="Gordon C.M."/>
            <person name="Jindra M."/>
            <person name="Klingler M."/>
            <person name="Lan Q."/>
            <person name="Lattorff H.M."/>
            <person name="Laudet V."/>
            <person name="von Levetsow C."/>
            <person name="Liu Z."/>
            <person name="Lutz R."/>
            <person name="Lynch J.A."/>
            <person name="da Fonseca R.N."/>
            <person name="Posnien N."/>
            <person name="Reuter R."/>
            <person name="Roth S."/>
            <person name="Savard J."/>
            <person name="Schinko J.B."/>
            <person name="Schmitt C."/>
            <person name="Schoppmeier M."/>
            <person name="Schroder R."/>
            <person name="Shippy T.D."/>
            <person name="Simonnet F."/>
            <person name="Marques-Souza H."/>
            <person name="Tautz D."/>
            <person name="Tomoyasu Y."/>
            <person name="Trauner J."/>
            <person name="Van der Zee M."/>
            <person name="Vervoort M."/>
            <person name="Wittkopp N."/>
            <person name="Wimmer E.A."/>
            <person name="Yang X."/>
            <person name="Jones A.K."/>
            <person name="Sattelle D.B."/>
            <person name="Ebert P.R."/>
            <person name="Nelson D."/>
            <person name="Scott J.G."/>
            <person name="Beeman R.W."/>
            <person name="Muthukrishnan S."/>
            <person name="Kramer K.J."/>
            <person name="Arakane Y."/>
            <person name="Beeman R.W."/>
            <person name="Zhu Q."/>
            <person name="Hogenkamp D."/>
            <person name="Dixit R."/>
            <person name="Oppert B."/>
            <person name="Jiang H."/>
            <person name="Zou Z."/>
            <person name="Marshall J."/>
            <person name="Elpidina E."/>
            <person name="Vinokurov K."/>
            <person name="Oppert C."/>
            <person name="Zou Z."/>
            <person name="Evans J."/>
            <person name="Lu Z."/>
            <person name="Zhao P."/>
            <person name="Sumathipala N."/>
            <person name="Altincicek B."/>
            <person name="Vilcinskas A."/>
            <person name="Williams M."/>
            <person name="Hultmark D."/>
            <person name="Hetru C."/>
            <person name="Jiang H."/>
            <person name="Grimmelikhuijzen C.J."/>
            <person name="Hauser F."/>
            <person name="Cazzamali G."/>
            <person name="Williamson M."/>
            <person name="Park Y."/>
            <person name="Li B."/>
            <person name="Tanaka Y."/>
            <person name="Predel R."/>
            <person name="Neupert S."/>
            <person name="Schachtner J."/>
            <person name="Verleyen P."/>
            <person name="Raible F."/>
            <person name="Bork P."/>
            <person name="Friedrich M."/>
            <person name="Walden K.K."/>
            <person name="Robertson H.M."/>
            <person name="Angeli S."/>
            <person name="Foret S."/>
            <person name="Bucher G."/>
            <person name="Schuetz S."/>
            <person name="Maleszka R."/>
            <person name="Wimmer E.A."/>
            <person name="Beeman R.W."/>
            <person name="Lorenzen M."/>
            <person name="Tomoyasu Y."/>
            <person name="Miller S.C."/>
            <person name="Grossmann D."/>
            <person name="Bucher G."/>
        </authorList>
    </citation>
    <scope>NUCLEOTIDE SEQUENCE [LARGE SCALE GENOMIC DNA]</scope>
    <source>
        <strain evidence="14 15">Georgia GA2</strain>
    </source>
</reference>
<reference evidence="14 15" key="2">
    <citation type="journal article" date="2010" name="Nucleic Acids Res.">
        <title>BeetleBase in 2010: revisions to provide comprehensive genomic information for Tribolium castaneum.</title>
        <authorList>
            <person name="Kim H.S."/>
            <person name="Murphy T."/>
            <person name="Xia J."/>
            <person name="Caragea D."/>
            <person name="Park Y."/>
            <person name="Beeman R.W."/>
            <person name="Lorenzen M.D."/>
            <person name="Butcher S."/>
            <person name="Manak J.R."/>
            <person name="Brown S.J."/>
        </authorList>
    </citation>
    <scope>GENOME REANNOTATION</scope>
    <source>
        <strain evidence="14 15">Georgia GA2</strain>
    </source>
</reference>
<evidence type="ECO:0000256" key="11">
    <source>
        <dbReference type="ARBA" id="ARBA00023180"/>
    </source>
</evidence>
<keyword evidence="7 13" id="KW-1133">Transmembrane helix</keyword>
<keyword evidence="15" id="KW-1185">Reference proteome</keyword>
<dbReference type="InParanoid" id="A0A139WKG5"/>